<dbReference type="WBParaSite" id="HPBE_0002105901-mRNA-1">
    <property type="protein sequence ID" value="HPBE_0002105901-mRNA-1"/>
    <property type="gene ID" value="HPBE_0002105901"/>
</dbReference>
<reference evidence="2 3" key="1">
    <citation type="submission" date="2018-11" db="EMBL/GenBank/DDBJ databases">
        <authorList>
            <consortium name="Pathogen Informatics"/>
        </authorList>
    </citation>
    <scope>NUCLEOTIDE SEQUENCE [LARGE SCALE GENOMIC DNA]</scope>
</reference>
<organism evidence="3 4">
    <name type="scientific">Heligmosomoides polygyrus</name>
    <name type="common">Parasitic roundworm</name>
    <dbReference type="NCBI Taxonomy" id="6339"/>
    <lineage>
        <taxon>Eukaryota</taxon>
        <taxon>Metazoa</taxon>
        <taxon>Ecdysozoa</taxon>
        <taxon>Nematoda</taxon>
        <taxon>Chromadorea</taxon>
        <taxon>Rhabditida</taxon>
        <taxon>Rhabditina</taxon>
        <taxon>Rhabditomorpha</taxon>
        <taxon>Strongyloidea</taxon>
        <taxon>Heligmosomidae</taxon>
        <taxon>Heligmosomoides</taxon>
    </lineage>
</organism>
<evidence type="ECO:0000313" key="2">
    <source>
        <dbReference type="EMBL" id="VDP23131.1"/>
    </source>
</evidence>
<sequence length="150" mass="17080">MGRITTIYSSREVELLSSKGRTIKKPFNLLIPLELEHHSEEEGLPPSRSEKTSTSKYNLRRQAKHQNSDGRTTLDFASVNVVSSACQHGFGYDVTFNLSYTVPGYLIYLKMAEGARRFLEELAVITRKNFCEEDVQGLEYHYDQLGSLLD</sequence>
<accession>A0A183GF99</accession>
<protein>
    <submittedName>
        <fullName evidence="4">PI3K/PI4K domain-containing protein</fullName>
    </submittedName>
</protein>
<dbReference type="AlphaFoldDB" id="A0A183GF99"/>
<gene>
    <name evidence="2" type="ORF">HPBE_LOCUS21058</name>
</gene>
<evidence type="ECO:0000256" key="1">
    <source>
        <dbReference type="SAM" id="MobiDB-lite"/>
    </source>
</evidence>
<dbReference type="Proteomes" id="UP000050761">
    <property type="component" value="Unassembled WGS sequence"/>
</dbReference>
<proteinExistence type="predicted"/>
<dbReference type="EMBL" id="UZAH01032665">
    <property type="protein sequence ID" value="VDP23131.1"/>
    <property type="molecule type" value="Genomic_DNA"/>
</dbReference>
<keyword evidence="3" id="KW-1185">Reference proteome</keyword>
<evidence type="ECO:0000313" key="4">
    <source>
        <dbReference type="WBParaSite" id="HPBE_0002105901-mRNA-1"/>
    </source>
</evidence>
<name>A0A183GF99_HELPZ</name>
<feature type="region of interest" description="Disordered" evidence="1">
    <location>
        <begin position="38"/>
        <end position="69"/>
    </location>
</feature>
<evidence type="ECO:0000313" key="3">
    <source>
        <dbReference type="Proteomes" id="UP000050761"/>
    </source>
</evidence>
<accession>A0A3P8BNM7</accession>
<reference evidence="4" key="2">
    <citation type="submission" date="2019-09" db="UniProtKB">
        <authorList>
            <consortium name="WormBaseParasite"/>
        </authorList>
    </citation>
    <scope>IDENTIFICATION</scope>
</reference>